<comment type="caution">
    <text evidence="1">The sequence shown here is derived from an EMBL/GenBank/DDBJ whole genome shotgun (WGS) entry which is preliminary data.</text>
</comment>
<gene>
    <name evidence="1" type="ORF">SRO942_LOCUS50609</name>
</gene>
<feature type="non-terminal residue" evidence="1">
    <location>
        <position position="88"/>
    </location>
</feature>
<sequence length="88" mass="10381">MGDTRNDQIIAYLLQKTLEEQTPKFFGRNGENVTNWVKSVTIEFKLAKCPDHEKLDWIPTFLRGAASTWYIKNMPKINSWEKFTEEIE</sequence>
<evidence type="ECO:0000313" key="1">
    <source>
        <dbReference type="EMBL" id="CAF4659622.1"/>
    </source>
</evidence>
<proteinExistence type="predicted"/>
<reference evidence="1" key="1">
    <citation type="submission" date="2021-02" db="EMBL/GenBank/DDBJ databases">
        <authorList>
            <person name="Nowell W R."/>
        </authorList>
    </citation>
    <scope>NUCLEOTIDE SEQUENCE</scope>
</reference>
<organism evidence="1 2">
    <name type="scientific">Didymodactylos carnosus</name>
    <dbReference type="NCBI Taxonomy" id="1234261"/>
    <lineage>
        <taxon>Eukaryota</taxon>
        <taxon>Metazoa</taxon>
        <taxon>Spiralia</taxon>
        <taxon>Gnathifera</taxon>
        <taxon>Rotifera</taxon>
        <taxon>Eurotatoria</taxon>
        <taxon>Bdelloidea</taxon>
        <taxon>Philodinida</taxon>
        <taxon>Philodinidae</taxon>
        <taxon>Didymodactylos</taxon>
    </lineage>
</organism>
<dbReference type="AlphaFoldDB" id="A0A8S2ZQA1"/>
<evidence type="ECO:0000313" key="2">
    <source>
        <dbReference type="Proteomes" id="UP000681722"/>
    </source>
</evidence>
<dbReference type="EMBL" id="CAJOBC010145666">
    <property type="protein sequence ID" value="CAF4659622.1"/>
    <property type="molecule type" value="Genomic_DNA"/>
</dbReference>
<evidence type="ECO:0008006" key="3">
    <source>
        <dbReference type="Google" id="ProtNLM"/>
    </source>
</evidence>
<name>A0A8S2ZQA1_9BILA</name>
<accession>A0A8S2ZQA1</accession>
<protein>
    <recommendedName>
        <fullName evidence="3">Retrotransposon gag domain-containing protein</fullName>
    </recommendedName>
</protein>
<dbReference type="Proteomes" id="UP000681722">
    <property type="component" value="Unassembled WGS sequence"/>
</dbReference>